<dbReference type="Proteomes" id="UP000594638">
    <property type="component" value="Unassembled WGS sequence"/>
</dbReference>
<organism evidence="10 11">
    <name type="scientific">Olea europaea subsp. europaea</name>
    <dbReference type="NCBI Taxonomy" id="158383"/>
    <lineage>
        <taxon>Eukaryota</taxon>
        <taxon>Viridiplantae</taxon>
        <taxon>Streptophyta</taxon>
        <taxon>Embryophyta</taxon>
        <taxon>Tracheophyta</taxon>
        <taxon>Spermatophyta</taxon>
        <taxon>Magnoliopsida</taxon>
        <taxon>eudicotyledons</taxon>
        <taxon>Gunneridae</taxon>
        <taxon>Pentapetalae</taxon>
        <taxon>asterids</taxon>
        <taxon>lamiids</taxon>
        <taxon>Lamiales</taxon>
        <taxon>Oleaceae</taxon>
        <taxon>Oleeae</taxon>
        <taxon>Olea</taxon>
    </lineage>
</organism>
<comment type="similarity">
    <text evidence="2">Belongs to the WD repeat RBAP46/RBAP48/MSI1 family.</text>
</comment>
<dbReference type="InterPro" id="IPR019775">
    <property type="entry name" value="WD40_repeat_CS"/>
</dbReference>
<keyword evidence="6" id="KW-0539">Nucleus</keyword>
<evidence type="ECO:0000256" key="8">
    <source>
        <dbReference type="SAM" id="Phobius"/>
    </source>
</evidence>
<dbReference type="GO" id="GO:0005634">
    <property type="term" value="C:nucleus"/>
    <property type="evidence" value="ECO:0007669"/>
    <property type="project" value="UniProtKB-SubCell"/>
</dbReference>
<dbReference type="SUPFAM" id="SSF50978">
    <property type="entry name" value="WD40 repeat-like"/>
    <property type="match status" value="1"/>
</dbReference>
<dbReference type="Gene3D" id="2.130.10.10">
    <property type="entry name" value="YVTN repeat-like/Quinoprotein amine dehydrogenase"/>
    <property type="match status" value="1"/>
</dbReference>
<evidence type="ECO:0000256" key="7">
    <source>
        <dbReference type="PROSITE-ProRule" id="PRU00221"/>
    </source>
</evidence>
<comment type="caution">
    <text evidence="10">The sequence shown here is derived from an EMBL/GenBank/DDBJ whole genome shotgun (WGS) entry which is preliminary data.</text>
</comment>
<evidence type="ECO:0000256" key="4">
    <source>
        <dbReference type="ARBA" id="ARBA00022737"/>
    </source>
</evidence>
<evidence type="ECO:0000256" key="6">
    <source>
        <dbReference type="ARBA" id="ARBA00023242"/>
    </source>
</evidence>
<keyword evidence="11" id="KW-1185">Reference proteome</keyword>
<dbReference type="InterPro" id="IPR036322">
    <property type="entry name" value="WD40_repeat_dom_sf"/>
</dbReference>
<dbReference type="PROSITE" id="PS00678">
    <property type="entry name" value="WD_REPEATS_1"/>
    <property type="match status" value="1"/>
</dbReference>
<keyword evidence="5" id="KW-0156">Chromatin regulator</keyword>
<keyword evidence="3 7" id="KW-0853">WD repeat</keyword>
<sequence>MADEGVEEMVEEEFSVWKKNTPLLYDLVALEWPSLTVQWLLSPPSDEGPLTVEIVQKIHDGEVNRTWCMPRNQGLVAAKTSGSEVYVFKCTKQLVNTGGGSCNPDLRLRGHDKEEYGLSWSPFKGGYLLSGSNDCKICSWDVSAMPQDKILKANMSIGFKLIFSSTSPFVLILVILSLRYFC</sequence>
<dbReference type="InterPro" id="IPR001680">
    <property type="entry name" value="WD40_rpt"/>
</dbReference>
<evidence type="ECO:0000256" key="5">
    <source>
        <dbReference type="ARBA" id="ARBA00022853"/>
    </source>
</evidence>
<dbReference type="Pfam" id="PF12265">
    <property type="entry name" value="CAF1C_H4-bd"/>
    <property type="match status" value="1"/>
</dbReference>
<dbReference type="InterPro" id="IPR050459">
    <property type="entry name" value="WD_repeat_RBAP46/RBAP48/MSI1"/>
</dbReference>
<evidence type="ECO:0000256" key="1">
    <source>
        <dbReference type="ARBA" id="ARBA00004123"/>
    </source>
</evidence>
<protein>
    <submittedName>
        <fullName evidence="10">WD-40 repeat-containing MSI2-like</fullName>
    </submittedName>
</protein>
<gene>
    <name evidence="10" type="ORF">OLEA9_A003737</name>
</gene>
<dbReference type="PROSITE" id="PS50082">
    <property type="entry name" value="WD_REPEATS_2"/>
    <property type="match status" value="1"/>
</dbReference>
<keyword evidence="8" id="KW-0472">Membrane</keyword>
<evidence type="ECO:0000313" key="11">
    <source>
        <dbReference type="Proteomes" id="UP000594638"/>
    </source>
</evidence>
<feature type="repeat" description="WD" evidence="7">
    <location>
        <begin position="108"/>
        <end position="143"/>
    </location>
</feature>
<evidence type="ECO:0000256" key="2">
    <source>
        <dbReference type="ARBA" id="ARBA00009341"/>
    </source>
</evidence>
<dbReference type="GO" id="GO:0006325">
    <property type="term" value="P:chromatin organization"/>
    <property type="evidence" value="ECO:0007669"/>
    <property type="project" value="UniProtKB-KW"/>
</dbReference>
<dbReference type="Gramene" id="OE9A003737T1">
    <property type="protein sequence ID" value="OE9A003737C1"/>
    <property type="gene ID" value="OE9A003737"/>
</dbReference>
<evidence type="ECO:0000313" key="10">
    <source>
        <dbReference type="EMBL" id="CAA3026041.1"/>
    </source>
</evidence>
<feature type="domain" description="Histone-binding protein RBBP4-like N-terminal" evidence="9">
    <location>
        <begin position="12"/>
        <end position="43"/>
    </location>
</feature>
<keyword evidence="8" id="KW-0812">Transmembrane</keyword>
<dbReference type="SMART" id="SM00320">
    <property type="entry name" value="WD40"/>
    <property type="match status" value="1"/>
</dbReference>
<dbReference type="OrthoDB" id="427795at2759"/>
<keyword evidence="4" id="KW-0677">Repeat</keyword>
<keyword evidence="8" id="KW-1133">Transmembrane helix</keyword>
<evidence type="ECO:0000256" key="3">
    <source>
        <dbReference type="ARBA" id="ARBA00022574"/>
    </source>
</evidence>
<name>A0A8S0UZ04_OLEEU</name>
<dbReference type="PANTHER" id="PTHR22850">
    <property type="entry name" value="WD40 REPEAT FAMILY"/>
    <property type="match status" value="1"/>
</dbReference>
<comment type="subcellular location">
    <subcellularLocation>
        <location evidence="1">Nucleus</location>
    </subcellularLocation>
</comment>
<dbReference type="InterPro" id="IPR022052">
    <property type="entry name" value="Histone-bd_RBBP4-like_N"/>
</dbReference>
<reference evidence="10 11" key="1">
    <citation type="submission" date="2019-12" db="EMBL/GenBank/DDBJ databases">
        <authorList>
            <person name="Alioto T."/>
            <person name="Alioto T."/>
            <person name="Gomez Garrido J."/>
        </authorList>
    </citation>
    <scope>NUCLEOTIDE SEQUENCE [LARGE SCALE GENOMIC DNA]</scope>
</reference>
<evidence type="ECO:0000259" key="9">
    <source>
        <dbReference type="Pfam" id="PF12265"/>
    </source>
</evidence>
<dbReference type="EMBL" id="CACTIH010009149">
    <property type="protein sequence ID" value="CAA3026041.1"/>
    <property type="molecule type" value="Genomic_DNA"/>
</dbReference>
<dbReference type="AlphaFoldDB" id="A0A8S0UZ04"/>
<dbReference type="InterPro" id="IPR015943">
    <property type="entry name" value="WD40/YVTN_repeat-like_dom_sf"/>
</dbReference>
<proteinExistence type="inferred from homology"/>
<feature type="transmembrane region" description="Helical" evidence="8">
    <location>
        <begin position="161"/>
        <end position="181"/>
    </location>
</feature>
<accession>A0A8S0UZ04</accession>